<dbReference type="PANTHER" id="PTHR47165">
    <property type="entry name" value="OS03G0429900 PROTEIN"/>
    <property type="match status" value="1"/>
</dbReference>
<accession>A0A3L6QFW0</accession>
<evidence type="ECO:0000256" key="1">
    <source>
        <dbReference type="SAM" id="MobiDB-lite"/>
    </source>
</evidence>
<feature type="compositionally biased region" description="Basic and acidic residues" evidence="1">
    <location>
        <begin position="393"/>
        <end position="409"/>
    </location>
</feature>
<feature type="region of interest" description="Disordered" evidence="1">
    <location>
        <begin position="353"/>
        <end position="420"/>
    </location>
</feature>
<dbReference type="AlphaFoldDB" id="A0A3L6QFW0"/>
<evidence type="ECO:0000313" key="3">
    <source>
        <dbReference type="EMBL" id="RLM79621.1"/>
    </source>
</evidence>
<dbReference type="Proteomes" id="UP000275267">
    <property type="component" value="Unassembled WGS sequence"/>
</dbReference>
<feature type="domain" description="Replication protein A 70 kDa DNA-binding subunit B/D first OB fold" evidence="2">
    <location>
        <begin position="72"/>
        <end position="142"/>
    </location>
</feature>
<dbReference type="OrthoDB" id="1931061at2759"/>
<keyword evidence="4" id="KW-1185">Reference proteome</keyword>
<dbReference type="InterPro" id="IPR012340">
    <property type="entry name" value="NA-bd_OB-fold"/>
</dbReference>
<evidence type="ECO:0000259" key="2">
    <source>
        <dbReference type="Pfam" id="PF02721"/>
    </source>
</evidence>
<feature type="compositionally biased region" description="Basic residues" evidence="1">
    <location>
        <begin position="9"/>
        <end position="18"/>
    </location>
</feature>
<feature type="compositionally biased region" description="Polar residues" evidence="1">
    <location>
        <begin position="383"/>
        <end position="392"/>
    </location>
</feature>
<proteinExistence type="predicted"/>
<organism evidence="3 4">
    <name type="scientific">Panicum miliaceum</name>
    <name type="common">Proso millet</name>
    <name type="synonym">Broomcorn millet</name>
    <dbReference type="NCBI Taxonomy" id="4540"/>
    <lineage>
        <taxon>Eukaryota</taxon>
        <taxon>Viridiplantae</taxon>
        <taxon>Streptophyta</taxon>
        <taxon>Embryophyta</taxon>
        <taxon>Tracheophyta</taxon>
        <taxon>Spermatophyta</taxon>
        <taxon>Magnoliopsida</taxon>
        <taxon>Liliopsida</taxon>
        <taxon>Poales</taxon>
        <taxon>Poaceae</taxon>
        <taxon>PACMAD clade</taxon>
        <taxon>Panicoideae</taxon>
        <taxon>Panicodae</taxon>
        <taxon>Paniceae</taxon>
        <taxon>Panicinae</taxon>
        <taxon>Panicum</taxon>
        <taxon>Panicum sect. Panicum</taxon>
    </lineage>
</organism>
<dbReference type="CDD" id="cd04480">
    <property type="entry name" value="RPA1_DBD_A_like"/>
    <property type="match status" value="1"/>
</dbReference>
<comment type="caution">
    <text evidence="3">The sequence shown here is derived from an EMBL/GenBank/DDBJ whole genome shotgun (WGS) entry which is preliminary data.</text>
</comment>
<gene>
    <name evidence="3" type="ORF">C2845_PM12G11420</name>
</gene>
<name>A0A3L6QFW0_PANMI</name>
<dbReference type="EMBL" id="PQIB02000012">
    <property type="protein sequence ID" value="RLM79621.1"/>
    <property type="molecule type" value="Genomic_DNA"/>
</dbReference>
<dbReference type="InterPro" id="IPR003871">
    <property type="entry name" value="RFA1B/D_OB_1st"/>
</dbReference>
<reference evidence="4" key="1">
    <citation type="journal article" date="2019" name="Nat. Commun.">
        <title>The genome of broomcorn millet.</title>
        <authorList>
            <person name="Zou C."/>
            <person name="Miki D."/>
            <person name="Li D."/>
            <person name="Tang Q."/>
            <person name="Xiao L."/>
            <person name="Rajput S."/>
            <person name="Deng P."/>
            <person name="Jia W."/>
            <person name="Huang R."/>
            <person name="Zhang M."/>
            <person name="Sun Y."/>
            <person name="Hu J."/>
            <person name="Fu X."/>
            <person name="Schnable P.S."/>
            <person name="Li F."/>
            <person name="Zhang H."/>
            <person name="Feng B."/>
            <person name="Zhu X."/>
            <person name="Liu R."/>
            <person name="Schnable J.C."/>
            <person name="Zhu J.-K."/>
            <person name="Zhang H."/>
        </authorList>
    </citation>
    <scope>NUCLEOTIDE SEQUENCE [LARGE SCALE GENOMIC DNA]</scope>
</reference>
<sequence>MGSDLWTSKRLKSKAPRSHAKDGKNILLRKGLQTGDPRKSKAFAIFRYTPQESRFCAKRLWEYRGPTGDGDVYHLDLVIVDEQNNAMYVEIPADLISQFKEHVAEGEVVKIKKFLVQNAKPAFRVVEADCMIRFTKYTHMDKVVPKPKNFPRFVYNLVPFSDLPSHVNSTARFLGLFWKQAAAKKEHYPQISKICFFIRLNLMCFVQKFNNSISFVNSGDSLQVSLIGQRAIEFPEQMVLNIAKQSPVIIIFVGMLMKTGFSSGSVACRWYKLCIMASGGTDELEFVLFDKKAEHLFRKPIDKLIDSYNKGNVPHEIQALIGQKFTFIVKISPLKSSGSPNNSYEVLSIANQTPDEKSTTNKMRGHSSATSTTLKSLPPLQRCDSTSYSQQEFHNEKYDADSKEIEDPTKYPLHSLQNKT</sequence>
<dbReference type="Gene3D" id="2.40.50.140">
    <property type="entry name" value="Nucleic acid-binding proteins"/>
    <property type="match status" value="2"/>
</dbReference>
<dbReference type="PANTHER" id="PTHR47165:SF4">
    <property type="entry name" value="OS03G0429900 PROTEIN"/>
    <property type="match status" value="1"/>
</dbReference>
<feature type="region of interest" description="Disordered" evidence="1">
    <location>
        <begin position="1"/>
        <end position="21"/>
    </location>
</feature>
<dbReference type="Pfam" id="PF02721">
    <property type="entry name" value="DUF223"/>
    <property type="match status" value="1"/>
</dbReference>
<protein>
    <recommendedName>
        <fullName evidence="2">Replication protein A 70 kDa DNA-binding subunit B/D first OB fold domain-containing protein</fullName>
    </recommendedName>
</protein>
<dbReference type="SUPFAM" id="SSF50249">
    <property type="entry name" value="Nucleic acid-binding proteins"/>
    <property type="match status" value="2"/>
</dbReference>
<evidence type="ECO:0000313" key="4">
    <source>
        <dbReference type="Proteomes" id="UP000275267"/>
    </source>
</evidence>
<dbReference type="STRING" id="4540.A0A3L6QFW0"/>